<dbReference type="SUPFAM" id="SSF103473">
    <property type="entry name" value="MFS general substrate transporter"/>
    <property type="match status" value="1"/>
</dbReference>
<proteinExistence type="inferred from homology"/>
<dbReference type="PANTHER" id="PTHR11360:SF224">
    <property type="entry name" value="MAJOR FACILITATOR SUPERFAMILY (MFS) PROFILE DOMAIN-CONTAINING PROTEIN-RELATED"/>
    <property type="match status" value="1"/>
</dbReference>
<dbReference type="InterPro" id="IPR050327">
    <property type="entry name" value="Proton-linked_MCT"/>
</dbReference>
<evidence type="ECO:0000256" key="5">
    <source>
        <dbReference type="ARBA" id="ARBA00022989"/>
    </source>
</evidence>
<comment type="caution">
    <text evidence="10">The sequence shown here is derived from an EMBL/GenBank/DDBJ whole genome shotgun (WGS) entry which is preliminary data.</text>
</comment>
<dbReference type="EMBL" id="WNWR01000003">
    <property type="protein sequence ID" value="KAE9994698.1"/>
    <property type="molecule type" value="Genomic_DNA"/>
</dbReference>
<feature type="transmembrane region" description="Helical" evidence="8">
    <location>
        <begin position="415"/>
        <end position="437"/>
    </location>
</feature>
<feature type="transmembrane region" description="Helical" evidence="8">
    <location>
        <begin position="287"/>
        <end position="310"/>
    </location>
</feature>
<dbReference type="InterPro" id="IPR036259">
    <property type="entry name" value="MFS_trans_sf"/>
</dbReference>
<keyword evidence="6 8" id="KW-0472">Membrane</keyword>
<dbReference type="Gene3D" id="1.20.1250.20">
    <property type="entry name" value="MFS general substrate transporter like domains"/>
    <property type="match status" value="2"/>
</dbReference>
<feature type="transmembrane region" description="Helical" evidence="8">
    <location>
        <begin position="154"/>
        <end position="173"/>
    </location>
</feature>
<feature type="transmembrane region" description="Helical" evidence="8">
    <location>
        <begin position="124"/>
        <end position="142"/>
    </location>
</feature>
<dbReference type="CDD" id="cd17352">
    <property type="entry name" value="MFS_MCT_SLC16"/>
    <property type="match status" value="1"/>
</dbReference>
<feature type="transmembrane region" description="Helical" evidence="8">
    <location>
        <begin position="84"/>
        <end position="112"/>
    </location>
</feature>
<sequence>MTLIENPSRHQDATYPALIDSEVPSSRASIQSKEMEQKSVHDVEKAIAIGKREANKSPTFDEKNQAQVSSGANSSAPPDGGFQAWLAVAGGFCTIFASFGWINCIGIFQNYYQDNQLKSYSSSTISWIPSTESFMLFFFGLVAGKMTDMIGPRWPILLGSFLHVFGLMMTSISSKYYQIFLAQSLCSAIGCSFLFFPTIAAVGTWFSAHRALAFGIMVSGSSIGGIVLPIMLNHLIPRIGFGWSMRIVAFIMLGLLIFGNLAVKSRLPPSKRRVKFQDFVQPFKEPAFALLVVGAFFVYLGGFLPFTFIIVQAEAEGMSSQLAGYLVPIVNAASTFGRIIPGHMGDKYGVFNVMIIFTLFAGVISLALWLPASGNAAIITFAALYGVASGTTLSILAALVAQISDVRDLGLRTGTMYAFSSVGVLVGSPIAGAIVAAQDGSFSGLKVFCGATLLVGAVFTTASRQAQVGKFAFRKKI</sequence>
<feature type="compositionally biased region" description="Basic and acidic residues" evidence="7">
    <location>
        <begin position="50"/>
        <end position="64"/>
    </location>
</feature>
<dbReference type="PANTHER" id="PTHR11360">
    <property type="entry name" value="MONOCARBOXYLATE TRANSPORTER"/>
    <property type="match status" value="1"/>
</dbReference>
<keyword evidence="3" id="KW-0813">Transport</keyword>
<feature type="compositionally biased region" description="Polar residues" evidence="7">
    <location>
        <begin position="65"/>
        <end position="75"/>
    </location>
</feature>
<reference evidence="10 11" key="1">
    <citation type="submission" date="2019-07" db="EMBL/GenBank/DDBJ databases">
        <title>Venturia inaequalis Genome Resource.</title>
        <authorList>
            <person name="Lichtner F.J."/>
        </authorList>
    </citation>
    <scope>NUCLEOTIDE SEQUENCE [LARGE SCALE GENOMIC DNA]</scope>
    <source>
        <strain evidence="10 11">DMI_063113</strain>
    </source>
</reference>
<dbReference type="GO" id="GO:0016020">
    <property type="term" value="C:membrane"/>
    <property type="evidence" value="ECO:0007669"/>
    <property type="project" value="UniProtKB-SubCell"/>
</dbReference>
<keyword evidence="5 8" id="KW-1133">Transmembrane helix</keyword>
<feature type="transmembrane region" description="Helical" evidence="8">
    <location>
        <begin position="376"/>
        <end position="403"/>
    </location>
</feature>
<dbReference type="InterPro" id="IPR020846">
    <property type="entry name" value="MFS_dom"/>
</dbReference>
<dbReference type="PROSITE" id="PS50850">
    <property type="entry name" value="MFS"/>
    <property type="match status" value="1"/>
</dbReference>
<keyword evidence="11" id="KW-1185">Reference proteome</keyword>
<comment type="subcellular location">
    <subcellularLocation>
        <location evidence="1">Membrane</location>
        <topology evidence="1">Multi-pass membrane protein</topology>
    </subcellularLocation>
</comment>
<evidence type="ECO:0000256" key="8">
    <source>
        <dbReference type="SAM" id="Phobius"/>
    </source>
</evidence>
<feature type="transmembrane region" description="Helical" evidence="8">
    <location>
        <begin position="211"/>
        <end position="231"/>
    </location>
</feature>
<evidence type="ECO:0000313" key="10">
    <source>
        <dbReference type="EMBL" id="KAE9994698.1"/>
    </source>
</evidence>
<dbReference type="GO" id="GO:0022857">
    <property type="term" value="F:transmembrane transporter activity"/>
    <property type="evidence" value="ECO:0007669"/>
    <property type="project" value="InterPro"/>
</dbReference>
<evidence type="ECO:0000256" key="4">
    <source>
        <dbReference type="ARBA" id="ARBA00022692"/>
    </source>
</evidence>
<feature type="domain" description="Major facilitator superfamily (MFS) profile" evidence="9">
    <location>
        <begin position="84"/>
        <end position="468"/>
    </location>
</feature>
<accession>A0A8H3VXM4</accession>
<feature type="transmembrane region" description="Helical" evidence="8">
    <location>
        <begin position="322"/>
        <end position="341"/>
    </location>
</feature>
<evidence type="ECO:0000313" key="11">
    <source>
        <dbReference type="Proteomes" id="UP000490939"/>
    </source>
</evidence>
<dbReference type="Pfam" id="PF07690">
    <property type="entry name" value="MFS_1"/>
    <property type="match status" value="1"/>
</dbReference>
<evidence type="ECO:0000256" key="7">
    <source>
        <dbReference type="SAM" id="MobiDB-lite"/>
    </source>
</evidence>
<gene>
    <name evidence="10" type="ORF">EG327_005144</name>
</gene>
<name>A0A8H3VXM4_VENIN</name>
<feature type="region of interest" description="Disordered" evidence="7">
    <location>
        <begin position="50"/>
        <end position="75"/>
    </location>
</feature>
<comment type="similarity">
    <text evidence="2">Belongs to the major facilitator superfamily. Monocarboxylate porter (TC 2.A.1.13) family.</text>
</comment>
<dbReference type="AlphaFoldDB" id="A0A8H3VXM4"/>
<feature type="transmembrane region" description="Helical" evidence="8">
    <location>
        <begin position="348"/>
        <end position="370"/>
    </location>
</feature>
<evidence type="ECO:0000256" key="1">
    <source>
        <dbReference type="ARBA" id="ARBA00004141"/>
    </source>
</evidence>
<evidence type="ECO:0000259" key="9">
    <source>
        <dbReference type="PROSITE" id="PS50850"/>
    </source>
</evidence>
<dbReference type="InterPro" id="IPR011701">
    <property type="entry name" value="MFS"/>
</dbReference>
<evidence type="ECO:0000256" key="3">
    <source>
        <dbReference type="ARBA" id="ARBA00022448"/>
    </source>
</evidence>
<keyword evidence="4 8" id="KW-0812">Transmembrane</keyword>
<protein>
    <recommendedName>
        <fullName evidence="9">Major facilitator superfamily (MFS) profile domain-containing protein</fullName>
    </recommendedName>
</protein>
<organism evidence="10 11">
    <name type="scientific">Venturia inaequalis</name>
    <name type="common">Apple scab fungus</name>
    <dbReference type="NCBI Taxonomy" id="5025"/>
    <lineage>
        <taxon>Eukaryota</taxon>
        <taxon>Fungi</taxon>
        <taxon>Dikarya</taxon>
        <taxon>Ascomycota</taxon>
        <taxon>Pezizomycotina</taxon>
        <taxon>Dothideomycetes</taxon>
        <taxon>Pleosporomycetidae</taxon>
        <taxon>Venturiales</taxon>
        <taxon>Venturiaceae</taxon>
        <taxon>Venturia</taxon>
    </lineage>
</organism>
<dbReference type="Proteomes" id="UP000490939">
    <property type="component" value="Unassembled WGS sequence"/>
</dbReference>
<feature type="transmembrane region" description="Helical" evidence="8">
    <location>
        <begin position="443"/>
        <end position="462"/>
    </location>
</feature>
<feature type="transmembrane region" description="Helical" evidence="8">
    <location>
        <begin position="179"/>
        <end position="199"/>
    </location>
</feature>
<evidence type="ECO:0000256" key="6">
    <source>
        <dbReference type="ARBA" id="ARBA00023136"/>
    </source>
</evidence>
<evidence type="ECO:0000256" key="2">
    <source>
        <dbReference type="ARBA" id="ARBA00006727"/>
    </source>
</evidence>
<feature type="transmembrane region" description="Helical" evidence="8">
    <location>
        <begin position="243"/>
        <end position="263"/>
    </location>
</feature>